<name>A0A8X6QN47_NEPPI</name>
<evidence type="ECO:0000313" key="3">
    <source>
        <dbReference type="Proteomes" id="UP000887013"/>
    </source>
</evidence>
<comment type="caution">
    <text evidence="2">The sequence shown here is derived from an EMBL/GenBank/DDBJ whole genome shotgun (WGS) entry which is preliminary data.</text>
</comment>
<evidence type="ECO:0000259" key="1">
    <source>
        <dbReference type="Pfam" id="PF00078"/>
    </source>
</evidence>
<keyword evidence="3" id="KW-1185">Reference proteome</keyword>
<protein>
    <submittedName>
        <fullName evidence="2">Retrovirus-related Pol polyprotein from type-1 retrotransposable element R2</fullName>
    </submittedName>
</protein>
<organism evidence="2 3">
    <name type="scientific">Nephila pilipes</name>
    <name type="common">Giant wood spider</name>
    <name type="synonym">Nephila maculata</name>
    <dbReference type="NCBI Taxonomy" id="299642"/>
    <lineage>
        <taxon>Eukaryota</taxon>
        <taxon>Metazoa</taxon>
        <taxon>Ecdysozoa</taxon>
        <taxon>Arthropoda</taxon>
        <taxon>Chelicerata</taxon>
        <taxon>Arachnida</taxon>
        <taxon>Araneae</taxon>
        <taxon>Araneomorphae</taxon>
        <taxon>Entelegynae</taxon>
        <taxon>Araneoidea</taxon>
        <taxon>Nephilidae</taxon>
        <taxon>Nephila</taxon>
    </lineage>
</organism>
<proteinExistence type="predicted"/>
<gene>
    <name evidence="2" type="primary">PO21_38</name>
    <name evidence="2" type="ORF">NPIL_307811</name>
</gene>
<feature type="domain" description="Reverse transcriptase" evidence="1">
    <location>
        <begin position="11"/>
        <end position="116"/>
    </location>
</feature>
<evidence type="ECO:0000313" key="2">
    <source>
        <dbReference type="EMBL" id="GFU27774.1"/>
    </source>
</evidence>
<dbReference type="Pfam" id="PF00078">
    <property type="entry name" value="RVT_1"/>
    <property type="match status" value="1"/>
</dbReference>
<dbReference type="EMBL" id="BMAW01082160">
    <property type="protein sequence ID" value="GFU27774.1"/>
    <property type="molecule type" value="Genomic_DNA"/>
</dbReference>
<reference evidence="2" key="1">
    <citation type="submission" date="2020-08" db="EMBL/GenBank/DDBJ databases">
        <title>Multicomponent nature underlies the extraordinary mechanical properties of spider dragline silk.</title>
        <authorList>
            <person name="Kono N."/>
            <person name="Nakamura H."/>
            <person name="Mori M."/>
            <person name="Yoshida Y."/>
            <person name="Ohtoshi R."/>
            <person name="Malay A.D."/>
            <person name="Moran D.A.P."/>
            <person name="Tomita M."/>
            <person name="Numata K."/>
            <person name="Arakawa K."/>
        </authorList>
    </citation>
    <scope>NUCLEOTIDE SEQUENCE</scope>
</reference>
<sequence length="126" mass="14192">MSKWCELNDIISKYQKAFTPYDGVVEHNFIIGQHLEKTRRSLTDAFLVWLDISNAFGSIPHEVLFAALKNTGIDSDFLQLIKNIHINSSTRFISKEGLTEPIALLCGVKQGCPLSGPYSIWLSTMF</sequence>
<dbReference type="AlphaFoldDB" id="A0A8X6QN47"/>
<dbReference type="OrthoDB" id="410104at2759"/>
<accession>A0A8X6QN47</accession>
<dbReference type="PANTHER" id="PTHR19446">
    <property type="entry name" value="REVERSE TRANSCRIPTASES"/>
    <property type="match status" value="1"/>
</dbReference>
<dbReference type="InterPro" id="IPR000477">
    <property type="entry name" value="RT_dom"/>
</dbReference>
<dbReference type="Proteomes" id="UP000887013">
    <property type="component" value="Unassembled WGS sequence"/>
</dbReference>